<protein>
    <submittedName>
        <fullName evidence="2">Uncharacterized protein</fullName>
    </submittedName>
</protein>
<evidence type="ECO:0000313" key="2">
    <source>
        <dbReference type="EMBL" id="GFF21293.1"/>
    </source>
</evidence>
<feature type="region of interest" description="Disordered" evidence="1">
    <location>
        <begin position="142"/>
        <end position="182"/>
    </location>
</feature>
<feature type="compositionally biased region" description="Polar residues" evidence="1">
    <location>
        <begin position="215"/>
        <end position="227"/>
    </location>
</feature>
<evidence type="ECO:0000256" key="1">
    <source>
        <dbReference type="SAM" id="MobiDB-lite"/>
    </source>
</evidence>
<feature type="region of interest" description="Disordered" evidence="1">
    <location>
        <begin position="208"/>
        <end position="227"/>
    </location>
</feature>
<comment type="caution">
    <text evidence="2">The sequence shown here is derived from an EMBL/GenBank/DDBJ whole genome shotgun (WGS) entry which is preliminary data.</text>
</comment>
<proteinExistence type="predicted"/>
<gene>
    <name evidence="2" type="ORF">ATEIFO6365_0014022500</name>
</gene>
<dbReference type="VEuPathDB" id="FungiDB:ATEG_07243"/>
<dbReference type="OrthoDB" id="5350396at2759"/>
<dbReference type="AlphaFoldDB" id="A0A5M3Z396"/>
<dbReference type="EMBL" id="BLJY01000014">
    <property type="protein sequence ID" value="GFF21293.1"/>
    <property type="molecule type" value="Genomic_DNA"/>
</dbReference>
<feature type="compositionally biased region" description="Polar residues" evidence="1">
    <location>
        <begin position="81"/>
        <end position="109"/>
    </location>
</feature>
<dbReference type="Proteomes" id="UP000452235">
    <property type="component" value="Unassembled WGS sequence"/>
</dbReference>
<organism evidence="2 3">
    <name type="scientific">Aspergillus terreus</name>
    <dbReference type="NCBI Taxonomy" id="33178"/>
    <lineage>
        <taxon>Eukaryota</taxon>
        <taxon>Fungi</taxon>
        <taxon>Dikarya</taxon>
        <taxon>Ascomycota</taxon>
        <taxon>Pezizomycotina</taxon>
        <taxon>Eurotiomycetes</taxon>
        <taxon>Eurotiomycetidae</taxon>
        <taxon>Eurotiales</taxon>
        <taxon>Aspergillaceae</taxon>
        <taxon>Aspergillus</taxon>
        <taxon>Aspergillus subgen. Circumdati</taxon>
    </lineage>
</organism>
<feature type="compositionally biased region" description="Basic and acidic residues" evidence="1">
    <location>
        <begin position="147"/>
        <end position="157"/>
    </location>
</feature>
<accession>A0A5M3Z396</accession>
<reference evidence="2 3" key="1">
    <citation type="submission" date="2020-01" db="EMBL/GenBank/DDBJ databases">
        <title>Aspergillus terreus IFO 6365 whole genome shotgun sequence.</title>
        <authorList>
            <person name="Kanamasa S."/>
            <person name="Takahashi H."/>
        </authorList>
    </citation>
    <scope>NUCLEOTIDE SEQUENCE [LARGE SCALE GENOMIC DNA]</scope>
    <source>
        <strain evidence="2 3">IFO 6365</strain>
    </source>
</reference>
<feature type="region of interest" description="Disordered" evidence="1">
    <location>
        <begin position="1"/>
        <end position="109"/>
    </location>
</feature>
<evidence type="ECO:0000313" key="3">
    <source>
        <dbReference type="Proteomes" id="UP000452235"/>
    </source>
</evidence>
<name>A0A5M3Z396_ASPTE</name>
<sequence>MSAPRKITQFFKRPDFSVANQDPPLQTQTETVAPRGTQSSPLTEPPSSFLSNNASSPQTPDAAGPQLKASLMRSFNEELESQASQDPQQSFQHAQSATPDPLSSYSLSQRVVRNGKEVVISSDGEDTDSIASLEAPETLLMQFTKPDIAKEADEAGKNDSTSRPSLHSPSSKRRGPPRTYRNTLESLVVEAVDDNETEAKIAKFKASLQDEKARNSTGPNTGQKSQLNEGLLTSAFGNEDDEGGLQRLLDAVRRTEAFDLEKAWFFFDYGSNIAPPLDFPRDCVYPDTYMSVLREPDSRERAFYSGIVDVALSKGKLPDELITWIFNTVPSEPRDSLRHAYCRALKKTSADRFRSLIHPNHIDILFERLGATPKALAVHNILRGDSQHRSSLLSVLDIFSGAANSFAIDTREHILNLLFRLALDISLTSNVAICSEIERAITTILDSVSRENDIAADVKRRLCTTAYDAIKDRVFQSRIIRHILPTTSWIAGLRVSLALAFLTGDPSALNETPNAIACLRTVTEVLKDKRFNMRRYKGKGEADYDYSELAAITTLLNVVIDSAWSSLDFPSKDAEREFNSEVDTLSDRIKKIFTSIEDSGASHLKRTLAKEGLEALHYRIVYSVRSKPRPKKSPFILDQSQTTLDRRWFPIRGHEDG</sequence>
<keyword evidence="3" id="KW-1185">Reference proteome</keyword>
<feature type="compositionally biased region" description="Polar residues" evidence="1">
    <location>
        <begin position="18"/>
        <end position="59"/>
    </location>
</feature>